<dbReference type="SUPFAM" id="SSF53474">
    <property type="entry name" value="alpha/beta-Hydrolases"/>
    <property type="match status" value="1"/>
</dbReference>
<proteinExistence type="inferred from homology"/>
<evidence type="ECO:0000256" key="4">
    <source>
        <dbReference type="ARBA" id="ARBA00022825"/>
    </source>
</evidence>
<keyword evidence="3" id="KW-0378">Hydrolase</keyword>
<feature type="domain" description="Peptidase S9A N-terminal" evidence="6">
    <location>
        <begin position="25"/>
        <end position="403"/>
    </location>
</feature>
<dbReference type="Proteomes" id="UP000565262">
    <property type="component" value="Unassembled WGS sequence"/>
</dbReference>
<dbReference type="SUPFAM" id="SSF50993">
    <property type="entry name" value="Peptidase/esterase 'gauge' domain"/>
    <property type="match status" value="1"/>
</dbReference>
<accession>A0A839IS98</accession>
<dbReference type="AlphaFoldDB" id="A0A839IS98"/>
<dbReference type="InterPro" id="IPR051543">
    <property type="entry name" value="Serine_Peptidase_S9A"/>
</dbReference>
<feature type="domain" description="Peptidase S9 prolyl oligopeptidase catalytic" evidence="5">
    <location>
        <begin position="463"/>
        <end position="670"/>
    </location>
</feature>
<dbReference type="PANTHER" id="PTHR11757:SF19">
    <property type="entry name" value="PROLYL ENDOPEPTIDASE-LIKE"/>
    <property type="match status" value="1"/>
</dbReference>
<dbReference type="Gene3D" id="3.40.50.1820">
    <property type="entry name" value="alpha/beta hydrolase"/>
    <property type="match status" value="1"/>
</dbReference>
<gene>
    <name evidence="7" type="ORF">H4O21_10625</name>
</gene>
<evidence type="ECO:0000256" key="1">
    <source>
        <dbReference type="ARBA" id="ARBA00005228"/>
    </source>
</evidence>
<dbReference type="InterPro" id="IPR023302">
    <property type="entry name" value="Pept_S9A_N"/>
</dbReference>
<keyword evidence="4" id="KW-0720">Serine protease</keyword>
<dbReference type="InterPro" id="IPR002470">
    <property type="entry name" value="Peptidase_S9A"/>
</dbReference>
<dbReference type="GO" id="GO:0006508">
    <property type="term" value="P:proteolysis"/>
    <property type="evidence" value="ECO:0007669"/>
    <property type="project" value="UniProtKB-KW"/>
</dbReference>
<evidence type="ECO:0000313" key="7">
    <source>
        <dbReference type="EMBL" id="MBB1487066.1"/>
    </source>
</evidence>
<dbReference type="InterPro" id="IPR001375">
    <property type="entry name" value="Peptidase_S9_cat"/>
</dbReference>
<dbReference type="Pfam" id="PF02897">
    <property type="entry name" value="Peptidase_S9_N"/>
    <property type="match status" value="1"/>
</dbReference>
<dbReference type="EMBL" id="JACJFM010000011">
    <property type="protein sequence ID" value="MBB1487066.1"/>
    <property type="molecule type" value="Genomic_DNA"/>
</dbReference>
<protein>
    <submittedName>
        <fullName evidence="7">S9 family peptidase</fullName>
    </submittedName>
</protein>
<dbReference type="RefSeq" id="WP_182808843.1">
    <property type="nucleotide sequence ID" value="NZ_JACJFM010000011.1"/>
</dbReference>
<reference evidence="7 8" key="1">
    <citation type="submission" date="2020-08" db="EMBL/GenBank/DDBJ databases">
        <title>Oceanospirillum sp. nov. isolated from marine sediment.</title>
        <authorList>
            <person name="Ji X."/>
        </authorList>
    </citation>
    <scope>NUCLEOTIDE SEQUENCE [LARGE SCALE GENOMIC DNA]</scope>
    <source>
        <strain evidence="7 8">D5</strain>
    </source>
</reference>
<evidence type="ECO:0000256" key="3">
    <source>
        <dbReference type="ARBA" id="ARBA00022801"/>
    </source>
</evidence>
<comment type="similarity">
    <text evidence="1">Belongs to the peptidase S9A family.</text>
</comment>
<dbReference type="PANTHER" id="PTHR11757">
    <property type="entry name" value="PROTEASE FAMILY S9A OLIGOPEPTIDASE"/>
    <property type="match status" value="1"/>
</dbReference>
<comment type="caution">
    <text evidence="7">The sequence shown here is derived from an EMBL/GenBank/DDBJ whole genome shotgun (WGS) entry which is preliminary data.</text>
</comment>
<keyword evidence="8" id="KW-1185">Reference proteome</keyword>
<dbReference type="InterPro" id="IPR029058">
    <property type="entry name" value="AB_hydrolase_fold"/>
</dbReference>
<evidence type="ECO:0000259" key="6">
    <source>
        <dbReference type="Pfam" id="PF02897"/>
    </source>
</evidence>
<sequence length="690" mass="79042">MSQANKNNDLPDFLNTVLPKENNLWLEKKSEKTLNYLKQCNQIADRWLDSTLKEQLFQEIRKRTPLDHESYPTALEKYCYFVKTQEALNYPQHWRYPVDQPEAAHCYLDVNPEASELDYFDLGDMAISPDENLLAITTDTEGDELYQLELIDLETGKRKQFSQLPPLTSDLLWTETPHQLICFALDDTQRPWQVLLLDINTGQTNVIFEEADARFWVGCSKSRDRKKLFIESLSKQSSEYYILPAHQPETEMQVVCPREEGHEYHVDSLGDTLYIRSNCQHTSFSLLSLSEHQLPLSQAQLRLATVIEEASETKTFEGFDLFDQYLLTLSRCHQSGQQIMEVKTPAGEFLHTFKPPYKLASINLSENPCSHSHNIRLELESFNQPPALYEYSLDTRQFRLLKQMPLNNTDLNRFDCRQILIPGIDGTSIPVSLTGRKEQLTSHQPVPVLLYVYGAYGDTLDPWFSASRLSLMERGVVFATAHIRGGGDCGEHWYHKGRLGYKENSIRDLQSCVNALINQGITSKEKLILQGGSAAGIVLGALYNRLSDKIGGMIAEVPFVDVLRTMSRPELPLTITEYEEWGNPECTEDFWRIRHYSPLDNLPTPDKPSSMPPLWIEAGLNDPRVQYWEPAKWHYQQIQSGHKRAWLRTRMDSGHAGGSGRDQSYQEAAEVQCVILTMLDLHTNQASTDN</sequence>
<evidence type="ECO:0000313" key="8">
    <source>
        <dbReference type="Proteomes" id="UP000565262"/>
    </source>
</evidence>
<organism evidence="7 8">
    <name type="scientific">Oceanospirillum sediminis</name>
    <dbReference type="NCBI Taxonomy" id="2760088"/>
    <lineage>
        <taxon>Bacteria</taxon>
        <taxon>Pseudomonadati</taxon>
        <taxon>Pseudomonadota</taxon>
        <taxon>Gammaproteobacteria</taxon>
        <taxon>Oceanospirillales</taxon>
        <taxon>Oceanospirillaceae</taxon>
        <taxon>Oceanospirillum</taxon>
    </lineage>
</organism>
<dbReference type="Gene3D" id="2.130.10.120">
    <property type="entry name" value="Prolyl oligopeptidase, N-terminal domain"/>
    <property type="match status" value="1"/>
</dbReference>
<name>A0A839IS98_9GAMM</name>
<keyword evidence="2" id="KW-0645">Protease</keyword>
<dbReference type="PRINTS" id="PR00862">
    <property type="entry name" value="PROLIGOPTASE"/>
</dbReference>
<evidence type="ECO:0000256" key="2">
    <source>
        <dbReference type="ARBA" id="ARBA00022670"/>
    </source>
</evidence>
<dbReference type="GO" id="GO:0004252">
    <property type="term" value="F:serine-type endopeptidase activity"/>
    <property type="evidence" value="ECO:0007669"/>
    <property type="project" value="InterPro"/>
</dbReference>
<dbReference type="Pfam" id="PF00326">
    <property type="entry name" value="Peptidase_S9"/>
    <property type="match status" value="1"/>
</dbReference>
<evidence type="ECO:0000259" key="5">
    <source>
        <dbReference type="Pfam" id="PF00326"/>
    </source>
</evidence>